<name>A0A0X3U1W5_9RHOB</name>
<protein>
    <recommendedName>
        <fullName evidence="6">C-type lysozyme inhibitor domain-containing protein</fullName>
    </recommendedName>
</protein>
<organism evidence="7 8">
    <name type="scientific">Ruegeria profundi</name>
    <dbReference type="NCBI Taxonomy" id="1685378"/>
    <lineage>
        <taxon>Bacteria</taxon>
        <taxon>Pseudomonadati</taxon>
        <taxon>Pseudomonadota</taxon>
        <taxon>Alphaproteobacteria</taxon>
        <taxon>Rhodobacterales</taxon>
        <taxon>Roseobacteraceae</taxon>
        <taxon>Ruegeria</taxon>
    </lineage>
</organism>
<accession>A0A0X3U1W5</accession>
<feature type="domain" description="C-type lysozyme inhibitor" evidence="6">
    <location>
        <begin position="31"/>
        <end position="100"/>
    </location>
</feature>
<evidence type="ECO:0000256" key="2">
    <source>
        <dbReference type="ARBA" id="ARBA00023136"/>
    </source>
</evidence>
<keyword evidence="3" id="KW-0564">Palmitate</keyword>
<keyword evidence="1 5" id="KW-0732">Signal</keyword>
<evidence type="ECO:0000256" key="5">
    <source>
        <dbReference type="SAM" id="SignalP"/>
    </source>
</evidence>
<dbReference type="STRING" id="1685378.AVO44_00145"/>
<feature type="signal peptide" evidence="5">
    <location>
        <begin position="1"/>
        <end position="22"/>
    </location>
</feature>
<evidence type="ECO:0000259" key="6">
    <source>
        <dbReference type="Pfam" id="PF09864"/>
    </source>
</evidence>
<dbReference type="Proteomes" id="UP000053690">
    <property type="component" value="Unassembled WGS sequence"/>
</dbReference>
<evidence type="ECO:0000313" key="7">
    <source>
        <dbReference type="EMBL" id="KUJ81744.1"/>
    </source>
</evidence>
<dbReference type="OrthoDB" id="7707805at2"/>
<feature type="chain" id="PRO_5007054677" description="C-type lysozyme inhibitor domain-containing protein" evidence="5">
    <location>
        <begin position="23"/>
        <end position="117"/>
    </location>
</feature>
<evidence type="ECO:0000256" key="3">
    <source>
        <dbReference type="ARBA" id="ARBA00023139"/>
    </source>
</evidence>
<reference evidence="8" key="1">
    <citation type="submission" date="2015-12" db="EMBL/GenBank/DDBJ databases">
        <authorList>
            <person name="Zhang G."/>
            <person name="Stingl U."/>
        </authorList>
    </citation>
    <scope>NUCLEOTIDE SEQUENCE [LARGE SCALE GENOMIC DNA]</scope>
    <source>
        <strain evidence="8">ZGT108</strain>
    </source>
</reference>
<dbReference type="InterPro" id="IPR018660">
    <property type="entry name" value="MliC"/>
</dbReference>
<dbReference type="Pfam" id="PF09864">
    <property type="entry name" value="MliC"/>
    <property type="match status" value="1"/>
</dbReference>
<dbReference type="AlphaFoldDB" id="A0A0X3U1W5"/>
<comment type="caution">
    <text evidence="7">The sequence shown here is derived from an EMBL/GenBank/DDBJ whole genome shotgun (WGS) entry which is preliminary data.</text>
</comment>
<evidence type="ECO:0000313" key="8">
    <source>
        <dbReference type="Proteomes" id="UP000053690"/>
    </source>
</evidence>
<dbReference type="RefSeq" id="WP_068331064.1">
    <property type="nucleotide sequence ID" value="NZ_LQBP01000001.1"/>
</dbReference>
<dbReference type="InterPro" id="IPR036328">
    <property type="entry name" value="MliC_sf"/>
</dbReference>
<dbReference type="Gene3D" id="2.40.128.200">
    <property type="match status" value="1"/>
</dbReference>
<dbReference type="EMBL" id="LQBP01000001">
    <property type="protein sequence ID" value="KUJ81744.1"/>
    <property type="molecule type" value="Genomic_DNA"/>
</dbReference>
<evidence type="ECO:0000256" key="4">
    <source>
        <dbReference type="ARBA" id="ARBA00023288"/>
    </source>
</evidence>
<dbReference type="SUPFAM" id="SSF141488">
    <property type="entry name" value="YdhA-like"/>
    <property type="match status" value="1"/>
</dbReference>
<keyword evidence="8" id="KW-1185">Reference proteome</keyword>
<gene>
    <name evidence="7" type="ORF">AVO44_00145</name>
</gene>
<keyword evidence="2" id="KW-0472">Membrane</keyword>
<proteinExistence type="predicted"/>
<sequence length="117" mass="12188">MSALKPAVVVALFALPPTVASADIDILPVTFTCQNGVELKVAYFNTTDGSSAAAMVVDNQLVTLRQIPSGSGIRYESDGSVGTYILRSKGWDATVSFLATGSDAASEQVVLEGCESR</sequence>
<keyword evidence="4" id="KW-0449">Lipoprotein</keyword>
<evidence type="ECO:0000256" key="1">
    <source>
        <dbReference type="ARBA" id="ARBA00022729"/>
    </source>
</evidence>